<keyword evidence="2" id="KW-0732">Signal</keyword>
<feature type="chain" id="PRO_5035295184" evidence="2">
    <location>
        <begin position="21"/>
        <end position="172"/>
    </location>
</feature>
<dbReference type="GeneID" id="101734936"/>
<reference evidence="4" key="1">
    <citation type="submission" date="2025-08" db="UniProtKB">
        <authorList>
            <consortium name="RefSeq"/>
        </authorList>
    </citation>
    <scope>IDENTIFICATION</scope>
    <source>
        <strain evidence="4">Nigerian</strain>
        <tissue evidence="4">Liver and blood</tissue>
    </source>
</reference>
<feature type="region of interest" description="Disordered" evidence="1">
    <location>
        <begin position="76"/>
        <end position="99"/>
    </location>
</feature>
<dbReference type="OMA" id="NSAQTNE"/>
<feature type="compositionally biased region" description="Polar residues" evidence="1">
    <location>
        <begin position="90"/>
        <end position="99"/>
    </location>
</feature>
<evidence type="ECO:0000313" key="3">
    <source>
        <dbReference type="Proteomes" id="UP000008143"/>
    </source>
</evidence>
<dbReference type="Xenbase" id="XB-GENE-29088155">
    <property type="gene designation" value="LOC101734936"/>
</dbReference>
<evidence type="ECO:0000313" key="5">
    <source>
        <dbReference type="Xenbase" id="XB-GENE-29088155"/>
    </source>
</evidence>
<keyword evidence="3" id="KW-1185">Reference proteome</keyword>
<evidence type="ECO:0000256" key="2">
    <source>
        <dbReference type="SAM" id="SignalP"/>
    </source>
</evidence>
<proteinExistence type="predicted"/>
<name>A0A8J0SYZ9_XENTR</name>
<dbReference type="Proteomes" id="UP000008143">
    <property type="component" value="Chromosome 9"/>
</dbReference>
<sequence>MKAIILCALLAAVMIQGAKCLAIAKISDDGSGMVEPWTPNGNIEELTSGDSDKSNTVIDKESLLRDALLLGLLQGQAPRAPSDSPVELTSGDSDGSNTVNDKEAILRTALLLSLLQAHAPAAPSDSPVELTSGDSDGSNTVADKEAILRTALLLSLLQAHGEDLKKLNDGQN</sequence>
<protein>
    <submittedName>
        <fullName evidence="4">Uncharacterized protein LOC101734936 isoform X1</fullName>
    </submittedName>
</protein>
<dbReference type="AGR" id="Xenbase:XB-GENE-29088155"/>
<accession>A0A8J0SYZ9</accession>
<gene>
    <name evidence="4 5" type="primary">LOC101734936</name>
</gene>
<evidence type="ECO:0000313" key="4">
    <source>
        <dbReference type="RefSeq" id="XP_012826842.2"/>
    </source>
</evidence>
<dbReference type="AlphaFoldDB" id="A0A8J0SYZ9"/>
<organism evidence="3 4">
    <name type="scientific">Xenopus tropicalis</name>
    <name type="common">Western clawed frog</name>
    <name type="synonym">Silurana tropicalis</name>
    <dbReference type="NCBI Taxonomy" id="8364"/>
    <lineage>
        <taxon>Eukaryota</taxon>
        <taxon>Metazoa</taxon>
        <taxon>Chordata</taxon>
        <taxon>Craniata</taxon>
        <taxon>Vertebrata</taxon>
        <taxon>Euteleostomi</taxon>
        <taxon>Amphibia</taxon>
        <taxon>Batrachia</taxon>
        <taxon>Anura</taxon>
        <taxon>Pipoidea</taxon>
        <taxon>Pipidae</taxon>
        <taxon>Xenopodinae</taxon>
        <taxon>Xenopus</taxon>
        <taxon>Silurana</taxon>
    </lineage>
</organism>
<evidence type="ECO:0000256" key="1">
    <source>
        <dbReference type="SAM" id="MobiDB-lite"/>
    </source>
</evidence>
<feature type="signal peptide" evidence="2">
    <location>
        <begin position="1"/>
        <end position="20"/>
    </location>
</feature>
<dbReference type="RefSeq" id="XP_012826842.2">
    <property type="nucleotide sequence ID" value="XM_012971388.3"/>
</dbReference>